<evidence type="ECO:0000313" key="3">
    <source>
        <dbReference type="Proteomes" id="UP000017840"/>
    </source>
</evidence>
<name>V4HBI3_9EURY</name>
<keyword evidence="1" id="KW-0472">Membrane</keyword>
<reference evidence="2 3" key="1">
    <citation type="journal article" date="2013" name="Genome Announc.">
        <title>Draft Genome Sequence of 'Candidatus Halobonum tyrrellensis' Strain G22, Isolated from the Hypersaline Waters of Lake Tyrrell, Australia.</title>
        <authorList>
            <person name="Ugalde J.A."/>
            <person name="Narasingarao P."/>
            <person name="Kuo S."/>
            <person name="Podell S."/>
            <person name="Allen E.E."/>
        </authorList>
    </citation>
    <scope>NUCLEOTIDE SEQUENCE [LARGE SCALE GENOMIC DNA]</scope>
    <source>
        <strain evidence="2 3">G22</strain>
    </source>
</reference>
<gene>
    <name evidence="2" type="ORF">K933_14048</name>
</gene>
<comment type="caution">
    <text evidence="2">The sequence shown here is derived from an EMBL/GenBank/DDBJ whole genome shotgun (WGS) entry which is preliminary data.</text>
</comment>
<evidence type="ECO:0000313" key="2">
    <source>
        <dbReference type="EMBL" id="ESP87403.1"/>
    </source>
</evidence>
<proteinExistence type="predicted"/>
<accession>V4HBI3</accession>
<keyword evidence="1" id="KW-1133">Transmembrane helix</keyword>
<organism evidence="2 3">
    <name type="scientific">Candidatus Halobonum tyrrellensis G22</name>
    <dbReference type="NCBI Taxonomy" id="1324957"/>
    <lineage>
        <taxon>Archaea</taxon>
        <taxon>Methanobacteriati</taxon>
        <taxon>Methanobacteriota</taxon>
        <taxon>Stenosarchaea group</taxon>
        <taxon>Halobacteria</taxon>
        <taxon>Halobacteriales</taxon>
        <taxon>Haloferacaceae</taxon>
        <taxon>Candidatus Halobonum</taxon>
    </lineage>
</organism>
<keyword evidence="3" id="KW-1185">Reference proteome</keyword>
<feature type="transmembrane region" description="Helical" evidence="1">
    <location>
        <begin position="90"/>
        <end position="108"/>
    </location>
</feature>
<feature type="transmembrane region" description="Helical" evidence="1">
    <location>
        <begin position="169"/>
        <end position="192"/>
    </location>
</feature>
<protein>
    <submittedName>
        <fullName evidence="2">Uncharacterized protein</fullName>
    </submittedName>
</protein>
<dbReference type="Proteomes" id="UP000017840">
    <property type="component" value="Unassembled WGS sequence"/>
</dbReference>
<dbReference type="AlphaFoldDB" id="V4HBI3"/>
<sequence length="291" mass="30651">MYVEFRAAAMTTHSDATDGSPDPDPPGVRAGLVETHRAVKQVLSDRVLLIELLVIFTVPVAVTGGAVVGLSRTEISIPLLREAVDPEALVLWQPMFTLAVAAGVELVARQSTGGNRTFRGALRQTGSRLRPLVLWGVTAVVGLSAITLVVFILAEAFHGGPLDEEPTGIVALVGSTFGWTVVTFYVVPVIVFENRGFVSSVRRAFGLAFTTKGAVLALQALCFGVLVVLGLATFIGGAIIFVGVPSLIFAFSLGLVMVGVGVVLVALPVLLIGITFAVHCVARYRLYERAA</sequence>
<feature type="transmembrane region" description="Helical" evidence="1">
    <location>
        <begin position="248"/>
        <end position="281"/>
    </location>
</feature>
<feature type="transmembrane region" description="Helical" evidence="1">
    <location>
        <begin position="129"/>
        <end position="154"/>
    </location>
</feature>
<keyword evidence="1" id="KW-0812">Transmembrane</keyword>
<evidence type="ECO:0000256" key="1">
    <source>
        <dbReference type="SAM" id="Phobius"/>
    </source>
</evidence>
<feature type="transmembrane region" description="Helical" evidence="1">
    <location>
        <begin position="213"/>
        <end position="242"/>
    </location>
</feature>
<feature type="transmembrane region" description="Helical" evidence="1">
    <location>
        <begin position="47"/>
        <end position="70"/>
    </location>
</feature>
<dbReference type="EMBL" id="ASGZ01000059">
    <property type="protein sequence ID" value="ESP87403.1"/>
    <property type="molecule type" value="Genomic_DNA"/>
</dbReference>